<dbReference type="GO" id="GO:0005829">
    <property type="term" value="C:cytosol"/>
    <property type="evidence" value="ECO:0007669"/>
    <property type="project" value="TreeGrafter"/>
</dbReference>
<dbReference type="InterPro" id="IPR015797">
    <property type="entry name" value="NUDIX_hydrolase-like_dom_sf"/>
</dbReference>
<accession>A0A1Q2CFE0</accession>
<dbReference type="OrthoDB" id="9806150at2"/>
<dbReference type="RefSeq" id="WP_077342158.1">
    <property type="nucleotide sequence ID" value="NZ_CP019605.1"/>
</dbReference>
<dbReference type="PROSITE" id="PS51462">
    <property type="entry name" value="NUDIX"/>
    <property type="match status" value="1"/>
</dbReference>
<dbReference type="PANTHER" id="PTHR11839">
    <property type="entry name" value="UDP/ADP-SUGAR PYROPHOSPHATASE"/>
    <property type="match status" value="1"/>
</dbReference>
<keyword evidence="3" id="KW-1185">Reference proteome</keyword>
<gene>
    <name evidence="2" type="ORF">RPIT_08075</name>
</gene>
<reference evidence="2 3" key="1">
    <citation type="journal article" date="2016" name="Int. J. Syst. Evol. Microbiol.">
        <title>Tessaracoccus flavus sp. nov., isolated from the drainage system of a lindane-producing factory.</title>
        <authorList>
            <person name="Kumari R."/>
            <person name="Singh P."/>
            <person name="Schumann P."/>
            <person name="Lal R."/>
        </authorList>
    </citation>
    <scope>NUCLEOTIDE SEQUENCE [LARGE SCALE GENOMIC DNA]</scope>
    <source>
        <strain evidence="2 3">RP1T</strain>
    </source>
</reference>
<dbReference type="GO" id="GO:0006753">
    <property type="term" value="P:nucleoside phosphate metabolic process"/>
    <property type="evidence" value="ECO:0007669"/>
    <property type="project" value="TreeGrafter"/>
</dbReference>
<dbReference type="EMBL" id="CP019605">
    <property type="protein sequence ID" value="AQP44765.1"/>
    <property type="molecule type" value="Genomic_DNA"/>
</dbReference>
<dbReference type="PANTHER" id="PTHR11839:SF31">
    <property type="entry name" value="ADP-RIBOSE PYROPHOSPHATASE"/>
    <property type="match status" value="1"/>
</dbReference>
<name>A0A1Q2CFE0_9ACTN</name>
<proteinExistence type="predicted"/>
<protein>
    <submittedName>
        <fullName evidence="2">ADP-ribose pyrophosphatase</fullName>
    </submittedName>
</protein>
<dbReference type="GO" id="GO:0019693">
    <property type="term" value="P:ribose phosphate metabolic process"/>
    <property type="evidence" value="ECO:0007669"/>
    <property type="project" value="TreeGrafter"/>
</dbReference>
<sequence>MRGDELMSWPVRSRTVLGEGRISAFVDEEVETPSGEVMTRQYLTHPGAVAVVAWREDTDEVAVLRQYRHPVRMELVELPAGLLDNDGEDWCLAAQRELAEEVELMAERWDVLVDTCTTPGACEESLRIYLARDIAPAARPEGFVLEDEEAHMSWSWVPRAQLVDAVLDGAVQNPSLVSGILALEVARVHGRLDSLRPATADWPIRR</sequence>
<dbReference type="KEGG" id="tfl:RPIT_08075"/>
<keyword evidence="1" id="KW-0378">Hydrolase</keyword>
<evidence type="ECO:0000313" key="2">
    <source>
        <dbReference type="EMBL" id="AQP44765.1"/>
    </source>
</evidence>
<dbReference type="Proteomes" id="UP000188324">
    <property type="component" value="Chromosome"/>
</dbReference>
<organism evidence="2 3">
    <name type="scientific">Tessaracoccus flavus</name>
    <dbReference type="NCBI Taxonomy" id="1610493"/>
    <lineage>
        <taxon>Bacteria</taxon>
        <taxon>Bacillati</taxon>
        <taxon>Actinomycetota</taxon>
        <taxon>Actinomycetes</taxon>
        <taxon>Propionibacteriales</taxon>
        <taxon>Propionibacteriaceae</taxon>
        <taxon>Tessaracoccus</taxon>
    </lineage>
</organism>
<dbReference type="Gene3D" id="3.90.79.10">
    <property type="entry name" value="Nucleoside Triphosphate Pyrophosphohydrolase"/>
    <property type="match status" value="1"/>
</dbReference>
<dbReference type="Pfam" id="PF00293">
    <property type="entry name" value="NUDIX"/>
    <property type="match status" value="1"/>
</dbReference>
<dbReference type="GO" id="GO:0016787">
    <property type="term" value="F:hydrolase activity"/>
    <property type="evidence" value="ECO:0007669"/>
    <property type="project" value="UniProtKB-KW"/>
</dbReference>
<dbReference type="AlphaFoldDB" id="A0A1Q2CFE0"/>
<dbReference type="SUPFAM" id="SSF55811">
    <property type="entry name" value="Nudix"/>
    <property type="match status" value="1"/>
</dbReference>
<evidence type="ECO:0000313" key="3">
    <source>
        <dbReference type="Proteomes" id="UP000188324"/>
    </source>
</evidence>
<dbReference type="InterPro" id="IPR000086">
    <property type="entry name" value="NUDIX_hydrolase_dom"/>
</dbReference>
<dbReference type="STRING" id="1610493.RPIT_08075"/>
<evidence type="ECO:0000256" key="1">
    <source>
        <dbReference type="ARBA" id="ARBA00022801"/>
    </source>
</evidence>